<evidence type="ECO:0000313" key="2">
    <source>
        <dbReference type="Proteomes" id="UP000327013"/>
    </source>
</evidence>
<sequence>MGRDPKKWLLPRLVTQPKNPGQRGQTSVATKMCQTKWKGSKSECDTEMNPRTSHVLYPTKHIGPHHTNNCSAWTHKQMKELQHNLTTKYGIGPWRMGRFIIIKPIGGLSDWPMDNGSRLARRIGFLQFHQVGAISAPELFTGKQGFLLILIGLTCLHEWTVSNKLQIRRKHAYKFLYMLPKSNSIAKCILREEEYHVEEEMLMRKFYEIMTTHGLLKKVCSSWSLYTNLRMA</sequence>
<name>A0A5N6QK42_9ROSI</name>
<reference evidence="1 2" key="1">
    <citation type="submission" date="2019-06" db="EMBL/GenBank/DDBJ databases">
        <title>A chromosomal-level reference genome of Carpinus fangiana (Coryloideae, Betulaceae).</title>
        <authorList>
            <person name="Yang X."/>
            <person name="Wang Z."/>
            <person name="Zhang L."/>
            <person name="Hao G."/>
            <person name="Liu J."/>
            <person name="Yang Y."/>
        </authorList>
    </citation>
    <scope>NUCLEOTIDE SEQUENCE [LARGE SCALE GENOMIC DNA]</scope>
    <source>
        <strain evidence="1">Cfa_2016G</strain>
        <tissue evidence="1">Leaf</tissue>
    </source>
</reference>
<evidence type="ECO:0000313" key="1">
    <source>
        <dbReference type="EMBL" id="KAE7999712.1"/>
    </source>
</evidence>
<protein>
    <submittedName>
        <fullName evidence="1">Uncharacterized protein</fullName>
    </submittedName>
</protein>
<dbReference type="EMBL" id="CM017321">
    <property type="protein sequence ID" value="KAE7999712.1"/>
    <property type="molecule type" value="Genomic_DNA"/>
</dbReference>
<proteinExistence type="predicted"/>
<organism evidence="1 2">
    <name type="scientific">Carpinus fangiana</name>
    <dbReference type="NCBI Taxonomy" id="176857"/>
    <lineage>
        <taxon>Eukaryota</taxon>
        <taxon>Viridiplantae</taxon>
        <taxon>Streptophyta</taxon>
        <taxon>Embryophyta</taxon>
        <taxon>Tracheophyta</taxon>
        <taxon>Spermatophyta</taxon>
        <taxon>Magnoliopsida</taxon>
        <taxon>eudicotyledons</taxon>
        <taxon>Gunneridae</taxon>
        <taxon>Pentapetalae</taxon>
        <taxon>rosids</taxon>
        <taxon>fabids</taxon>
        <taxon>Fagales</taxon>
        <taxon>Betulaceae</taxon>
        <taxon>Carpinus</taxon>
    </lineage>
</organism>
<dbReference type="Proteomes" id="UP000327013">
    <property type="component" value="Chromosome 1"/>
</dbReference>
<dbReference type="AlphaFoldDB" id="A0A5N6QK42"/>
<gene>
    <name evidence="1" type="ORF">FH972_004117</name>
</gene>
<accession>A0A5N6QK42</accession>
<keyword evidence="2" id="KW-1185">Reference proteome</keyword>